<dbReference type="RefSeq" id="WP_090205103.1">
    <property type="nucleotide sequence ID" value="NZ_FOZM01000001.1"/>
</dbReference>
<dbReference type="PANTHER" id="PTHR35008">
    <property type="entry name" value="BLL4482 PROTEIN-RELATED"/>
    <property type="match status" value="1"/>
</dbReference>
<evidence type="ECO:0000313" key="7">
    <source>
        <dbReference type="Proteomes" id="UP000198926"/>
    </source>
</evidence>
<reference evidence="6 7" key="1">
    <citation type="submission" date="2016-10" db="EMBL/GenBank/DDBJ databases">
        <authorList>
            <person name="de Groot N.N."/>
        </authorList>
    </citation>
    <scope>NUCLEOTIDE SEQUENCE [LARGE SCALE GENOMIC DNA]</scope>
    <source>
        <strain evidence="6 7">DSM 29433</strain>
    </source>
</reference>
<dbReference type="PANTHER" id="PTHR35008:SF8">
    <property type="entry name" value="ALCOHOL DEHYDROGENASE CYTOCHROME C SUBUNIT"/>
    <property type="match status" value="1"/>
</dbReference>
<dbReference type="InterPro" id="IPR051459">
    <property type="entry name" value="Cytochrome_c-type_DH"/>
</dbReference>
<dbReference type="STRING" id="1123755.SAMN05444714_1162"/>
<evidence type="ECO:0000256" key="4">
    <source>
        <dbReference type="PROSITE-ProRule" id="PRU00433"/>
    </source>
</evidence>
<keyword evidence="3 4" id="KW-0408">Iron</keyword>
<evidence type="ECO:0000259" key="5">
    <source>
        <dbReference type="PROSITE" id="PS51007"/>
    </source>
</evidence>
<dbReference type="OrthoDB" id="9811281at2"/>
<dbReference type="Gene3D" id="1.10.760.10">
    <property type="entry name" value="Cytochrome c-like domain"/>
    <property type="match status" value="2"/>
</dbReference>
<gene>
    <name evidence="6" type="ORF">SAMN05444714_1162</name>
</gene>
<proteinExistence type="predicted"/>
<dbReference type="PROSITE" id="PS51007">
    <property type="entry name" value="CYTC"/>
    <property type="match status" value="2"/>
</dbReference>
<dbReference type="GO" id="GO:0009055">
    <property type="term" value="F:electron transfer activity"/>
    <property type="evidence" value="ECO:0007669"/>
    <property type="project" value="InterPro"/>
</dbReference>
<dbReference type="AlphaFoldDB" id="A0A1I6M2K2"/>
<feature type="domain" description="Cytochrome c" evidence="5">
    <location>
        <begin position="36"/>
        <end position="141"/>
    </location>
</feature>
<dbReference type="GO" id="GO:0020037">
    <property type="term" value="F:heme binding"/>
    <property type="evidence" value="ECO:0007669"/>
    <property type="project" value="InterPro"/>
</dbReference>
<feature type="domain" description="Cytochrome c" evidence="5">
    <location>
        <begin position="181"/>
        <end position="287"/>
    </location>
</feature>
<sequence length="291" mass="31260">MRVFPIIALVLIGAAAGWFFTRPQPIDPDRFAGLIGNPDAGETIFAAAGCASCHADPNDPSSLVAGGRAFDTPYGTFFAPNISNDPEHGVGRWSDLELASAIMAGVGKDTRHLYPAFPYTAYNKAAPQDVLDLITYMRTLPGSDRPSEAHRLSFPYNLRAGIGAWKLLYLNEDWVLAADSVQMERGRYLVEALGHCAECHTPRNALGALDHARWMAGAPNPSGEGQIPNITPAALTWSVGEISEYLLSGFTPAFDVAGGSMAAVIRNTSRLSDEDREAIAVYLKAVPQVEN</sequence>
<keyword evidence="2 4" id="KW-0479">Metal-binding</keyword>
<dbReference type="Proteomes" id="UP000198926">
    <property type="component" value="Unassembled WGS sequence"/>
</dbReference>
<evidence type="ECO:0000313" key="6">
    <source>
        <dbReference type="EMBL" id="SFS09894.1"/>
    </source>
</evidence>
<dbReference type="GO" id="GO:0046872">
    <property type="term" value="F:metal ion binding"/>
    <property type="evidence" value="ECO:0007669"/>
    <property type="project" value="UniProtKB-KW"/>
</dbReference>
<evidence type="ECO:0000256" key="1">
    <source>
        <dbReference type="ARBA" id="ARBA00022617"/>
    </source>
</evidence>
<dbReference type="SUPFAM" id="SSF46626">
    <property type="entry name" value="Cytochrome c"/>
    <property type="match status" value="2"/>
</dbReference>
<keyword evidence="1 4" id="KW-0349">Heme</keyword>
<protein>
    <submittedName>
        <fullName evidence="6">Cytochrome c, mono-and diheme variants</fullName>
    </submittedName>
</protein>
<dbReference type="EMBL" id="FOZM01000001">
    <property type="protein sequence ID" value="SFS09894.1"/>
    <property type="molecule type" value="Genomic_DNA"/>
</dbReference>
<name>A0A1I6M2K2_9RHOB</name>
<evidence type="ECO:0000256" key="3">
    <source>
        <dbReference type="ARBA" id="ARBA00023004"/>
    </source>
</evidence>
<accession>A0A1I6M2K2</accession>
<dbReference type="InterPro" id="IPR009056">
    <property type="entry name" value="Cyt_c-like_dom"/>
</dbReference>
<keyword evidence="7" id="KW-1185">Reference proteome</keyword>
<evidence type="ECO:0000256" key="2">
    <source>
        <dbReference type="ARBA" id="ARBA00022723"/>
    </source>
</evidence>
<dbReference type="Pfam" id="PF00034">
    <property type="entry name" value="Cytochrom_C"/>
    <property type="match status" value="2"/>
</dbReference>
<organism evidence="6 7">
    <name type="scientific">Yoonia litorea</name>
    <dbReference type="NCBI Taxonomy" id="1123755"/>
    <lineage>
        <taxon>Bacteria</taxon>
        <taxon>Pseudomonadati</taxon>
        <taxon>Pseudomonadota</taxon>
        <taxon>Alphaproteobacteria</taxon>
        <taxon>Rhodobacterales</taxon>
        <taxon>Paracoccaceae</taxon>
        <taxon>Yoonia</taxon>
    </lineage>
</organism>
<dbReference type="InterPro" id="IPR036909">
    <property type="entry name" value="Cyt_c-like_dom_sf"/>
</dbReference>